<dbReference type="AlphaFoldDB" id="A0AAW1M5F6"/>
<dbReference type="GO" id="GO:0016567">
    <property type="term" value="P:protein ubiquitination"/>
    <property type="evidence" value="ECO:0007669"/>
    <property type="project" value="InterPro"/>
</dbReference>
<evidence type="ECO:0000256" key="13">
    <source>
        <dbReference type="ARBA" id="ARBA00024209"/>
    </source>
</evidence>
<dbReference type="EMBL" id="JBDFQZ010000003">
    <property type="protein sequence ID" value="KAK9742695.1"/>
    <property type="molecule type" value="Genomic_DNA"/>
</dbReference>
<dbReference type="CDD" id="cd16461">
    <property type="entry name" value="RING-H2_EL5-like"/>
    <property type="match status" value="1"/>
</dbReference>
<evidence type="ECO:0000256" key="10">
    <source>
        <dbReference type="ARBA" id="ARBA00022833"/>
    </source>
</evidence>
<dbReference type="PROSITE" id="PS50089">
    <property type="entry name" value="ZF_RING_2"/>
    <property type="match status" value="1"/>
</dbReference>
<comment type="subcellular location">
    <subcellularLocation>
        <location evidence="2">Membrane</location>
        <topology evidence="2">Single-pass membrane protein</topology>
    </subcellularLocation>
</comment>
<evidence type="ECO:0000256" key="7">
    <source>
        <dbReference type="ARBA" id="ARBA00022723"/>
    </source>
</evidence>
<proteinExistence type="inferred from homology"/>
<feature type="region of interest" description="Disordered" evidence="15">
    <location>
        <begin position="169"/>
        <end position="188"/>
    </location>
</feature>
<name>A0AAW1M5F6_SAPOF</name>
<dbReference type="SUPFAM" id="SSF57850">
    <property type="entry name" value="RING/U-box"/>
    <property type="match status" value="1"/>
</dbReference>
<feature type="transmembrane region" description="Helical" evidence="16">
    <location>
        <begin position="134"/>
        <end position="154"/>
    </location>
</feature>
<feature type="domain" description="RING-type" evidence="18">
    <location>
        <begin position="220"/>
        <end position="262"/>
    </location>
</feature>
<comment type="catalytic activity">
    <reaction evidence="1">
        <text>S-ubiquitinyl-[E2 ubiquitin-conjugating enzyme]-L-cysteine + [acceptor protein]-L-lysine = [E2 ubiquitin-conjugating enzyme]-L-cysteine + N(6)-ubiquitinyl-[acceptor protein]-L-lysine.</text>
        <dbReference type="EC" id="2.3.2.27"/>
    </reaction>
</comment>
<organism evidence="19 20">
    <name type="scientific">Saponaria officinalis</name>
    <name type="common">Common soapwort</name>
    <name type="synonym">Lychnis saponaria</name>
    <dbReference type="NCBI Taxonomy" id="3572"/>
    <lineage>
        <taxon>Eukaryota</taxon>
        <taxon>Viridiplantae</taxon>
        <taxon>Streptophyta</taxon>
        <taxon>Embryophyta</taxon>
        <taxon>Tracheophyta</taxon>
        <taxon>Spermatophyta</taxon>
        <taxon>Magnoliopsida</taxon>
        <taxon>eudicotyledons</taxon>
        <taxon>Gunneridae</taxon>
        <taxon>Pentapetalae</taxon>
        <taxon>Caryophyllales</taxon>
        <taxon>Caryophyllaceae</taxon>
        <taxon>Caryophylleae</taxon>
        <taxon>Saponaria</taxon>
    </lineage>
</organism>
<keyword evidence="6 16" id="KW-0812">Transmembrane</keyword>
<dbReference type="FunFam" id="3.30.40.10:FF:000187">
    <property type="entry name" value="E3 ubiquitin-protein ligase ATL6"/>
    <property type="match status" value="1"/>
</dbReference>
<evidence type="ECO:0000256" key="14">
    <source>
        <dbReference type="PROSITE-ProRule" id="PRU00175"/>
    </source>
</evidence>
<keyword evidence="10" id="KW-0862">Zinc</keyword>
<dbReference type="PANTHER" id="PTHR46913:SF22">
    <property type="entry name" value="RING-TYPE E3 UBIQUITIN TRANSFERASE"/>
    <property type="match status" value="1"/>
</dbReference>
<keyword evidence="7" id="KW-0479">Metal-binding</keyword>
<gene>
    <name evidence="19" type="ORF">RND81_03G191700</name>
</gene>
<evidence type="ECO:0000256" key="17">
    <source>
        <dbReference type="SAM" id="SignalP"/>
    </source>
</evidence>
<keyword evidence="9" id="KW-0833">Ubl conjugation pathway</keyword>
<dbReference type="Gene3D" id="3.30.40.10">
    <property type="entry name" value="Zinc/RING finger domain, C3HC4 (zinc finger)"/>
    <property type="match status" value="1"/>
</dbReference>
<comment type="caution">
    <text evidence="19">The sequence shown here is derived from an EMBL/GenBank/DDBJ whole genome shotgun (WGS) entry which is preliminary data.</text>
</comment>
<evidence type="ECO:0000256" key="8">
    <source>
        <dbReference type="ARBA" id="ARBA00022771"/>
    </source>
</evidence>
<feature type="compositionally biased region" description="Basic and acidic residues" evidence="15">
    <location>
        <begin position="171"/>
        <end position="188"/>
    </location>
</feature>
<keyword evidence="20" id="KW-1185">Reference proteome</keyword>
<dbReference type="InterPro" id="IPR044600">
    <property type="entry name" value="ATL1/ATL16-like"/>
</dbReference>
<evidence type="ECO:0000259" key="18">
    <source>
        <dbReference type="PROSITE" id="PS50089"/>
    </source>
</evidence>
<dbReference type="GO" id="GO:0016020">
    <property type="term" value="C:membrane"/>
    <property type="evidence" value="ECO:0007669"/>
    <property type="project" value="UniProtKB-SubCell"/>
</dbReference>
<accession>A0AAW1M5F6</accession>
<evidence type="ECO:0000256" key="3">
    <source>
        <dbReference type="ARBA" id="ARBA00004906"/>
    </source>
</evidence>
<comment type="pathway">
    <text evidence="3">Protein modification; protein ubiquitination.</text>
</comment>
<feature type="region of interest" description="Disordered" evidence="15">
    <location>
        <begin position="109"/>
        <end position="128"/>
    </location>
</feature>
<evidence type="ECO:0000256" key="9">
    <source>
        <dbReference type="ARBA" id="ARBA00022786"/>
    </source>
</evidence>
<dbReference type="Pfam" id="PF13639">
    <property type="entry name" value="zf-RING_2"/>
    <property type="match status" value="1"/>
</dbReference>
<evidence type="ECO:0000256" key="11">
    <source>
        <dbReference type="ARBA" id="ARBA00022989"/>
    </source>
</evidence>
<evidence type="ECO:0000256" key="15">
    <source>
        <dbReference type="SAM" id="MobiDB-lite"/>
    </source>
</evidence>
<protein>
    <recommendedName>
        <fullName evidence="4">RING-type E3 ubiquitin transferase</fullName>
        <ecNumber evidence="4">2.3.2.27</ecNumber>
    </recommendedName>
</protein>
<comment type="similarity">
    <text evidence="13">Belongs to the RING-type zinc finger family. ATL subfamily.</text>
</comment>
<dbReference type="InterPro" id="IPR001841">
    <property type="entry name" value="Znf_RING"/>
</dbReference>
<reference evidence="19" key="1">
    <citation type="submission" date="2024-03" db="EMBL/GenBank/DDBJ databases">
        <title>WGS assembly of Saponaria officinalis var. Norfolk2.</title>
        <authorList>
            <person name="Jenkins J."/>
            <person name="Shu S."/>
            <person name="Grimwood J."/>
            <person name="Barry K."/>
            <person name="Goodstein D."/>
            <person name="Schmutz J."/>
            <person name="Leebens-Mack J."/>
            <person name="Osbourn A."/>
        </authorList>
    </citation>
    <scope>NUCLEOTIDE SEQUENCE [LARGE SCALE GENOMIC DNA]</scope>
    <source>
        <strain evidence="19">JIC</strain>
    </source>
</reference>
<dbReference type="InterPro" id="IPR013083">
    <property type="entry name" value="Znf_RING/FYVE/PHD"/>
</dbReference>
<dbReference type="EC" id="2.3.2.27" evidence="4"/>
<evidence type="ECO:0000313" key="20">
    <source>
        <dbReference type="Proteomes" id="UP001443914"/>
    </source>
</evidence>
<dbReference type="GO" id="GO:0008270">
    <property type="term" value="F:zinc ion binding"/>
    <property type="evidence" value="ECO:0007669"/>
    <property type="project" value="UniProtKB-KW"/>
</dbReference>
<keyword evidence="17" id="KW-0732">Signal</keyword>
<dbReference type="GO" id="GO:0061630">
    <property type="term" value="F:ubiquitin protein ligase activity"/>
    <property type="evidence" value="ECO:0007669"/>
    <property type="project" value="UniProtKB-EC"/>
</dbReference>
<dbReference type="SMART" id="SM00184">
    <property type="entry name" value="RING"/>
    <property type="match status" value="1"/>
</dbReference>
<feature type="signal peptide" evidence="17">
    <location>
        <begin position="1"/>
        <end position="37"/>
    </location>
</feature>
<dbReference type="PANTHER" id="PTHR46913">
    <property type="entry name" value="RING-H2 FINGER PROTEIN ATL16"/>
    <property type="match status" value="1"/>
</dbReference>
<evidence type="ECO:0000256" key="2">
    <source>
        <dbReference type="ARBA" id="ARBA00004167"/>
    </source>
</evidence>
<evidence type="ECO:0000256" key="4">
    <source>
        <dbReference type="ARBA" id="ARBA00012483"/>
    </source>
</evidence>
<evidence type="ECO:0000256" key="1">
    <source>
        <dbReference type="ARBA" id="ARBA00000900"/>
    </source>
</evidence>
<evidence type="ECO:0000256" key="12">
    <source>
        <dbReference type="ARBA" id="ARBA00023136"/>
    </source>
</evidence>
<keyword evidence="8 14" id="KW-0863">Zinc-finger</keyword>
<evidence type="ECO:0000256" key="5">
    <source>
        <dbReference type="ARBA" id="ARBA00022679"/>
    </source>
</evidence>
<evidence type="ECO:0000256" key="6">
    <source>
        <dbReference type="ARBA" id="ARBA00022692"/>
    </source>
</evidence>
<feature type="chain" id="PRO_5043721569" description="RING-type E3 ubiquitin transferase" evidence="17">
    <location>
        <begin position="38"/>
        <end position="331"/>
    </location>
</feature>
<evidence type="ECO:0000256" key="16">
    <source>
        <dbReference type="SAM" id="Phobius"/>
    </source>
</evidence>
<sequence length="331" mass="36746">MMTPSVSHTHPHFYTTSTHHLVLFLLLSFSLSPFSSSSHYSLFYSSPPLSSSFTTASMAAMSFGAPQPWPPPPTTKTFKDNCNPGVCTTTCLQYCNYLYFQPPPQQQQQQQFPLITNDSSDDDDSSSSRSISPLMAALIAVLAAAFLLLFYYTVVSRICRRRRQTRRSVRRRLDPSTSHRVDPMIHDPARPDTGLDESYIRQITVFKYKRGDGLVEATECAVCLAEFSDEESLRLMPNCEHAFHIDCIDTWLVTHSSCPLCRSTMNPLPARSAAAAAATGGVSGNVSVAALRVERSNDEVVVVENGGDVRIEVVVEVSDEEHLEEREKEIG</sequence>
<evidence type="ECO:0000313" key="19">
    <source>
        <dbReference type="EMBL" id="KAK9742695.1"/>
    </source>
</evidence>
<keyword evidence="12 16" id="KW-0472">Membrane</keyword>
<keyword evidence="11 16" id="KW-1133">Transmembrane helix</keyword>
<keyword evidence="5" id="KW-0808">Transferase</keyword>
<dbReference type="Proteomes" id="UP001443914">
    <property type="component" value="Unassembled WGS sequence"/>
</dbReference>